<dbReference type="InterPro" id="IPR027417">
    <property type="entry name" value="P-loop_NTPase"/>
</dbReference>
<dbReference type="Pfam" id="PF06798">
    <property type="entry name" value="PrkA"/>
    <property type="match status" value="1"/>
</dbReference>
<feature type="domain" description="PrkA AAA" evidence="1">
    <location>
        <begin position="21"/>
        <end position="415"/>
    </location>
</feature>
<reference evidence="2" key="1">
    <citation type="submission" date="2020-03" db="EMBL/GenBank/DDBJ databases">
        <title>The deep terrestrial virosphere.</title>
        <authorList>
            <person name="Holmfeldt K."/>
            <person name="Nilsson E."/>
            <person name="Simone D."/>
            <person name="Lopez-Fernandez M."/>
            <person name="Wu X."/>
            <person name="de Brujin I."/>
            <person name="Lundin D."/>
            <person name="Andersson A."/>
            <person name="Bertilsson S."/>
            <person name="Dopson M."/>
        </authorList>
    </citation>
    <scope>NUCLEOTIDE SEQUENCE</scope>
    <source>
        <strain evidence="2">MM415B04309</strain>
    </source>
</reference>
<dbReference type="EMBL" id="MT143133">
    <property type="protein sequence ID" value="QJA93242.1"/>
    <property type="molecule type" value="Genomic_DNA"/>
</dbReference>
<dbReference type="SMART" id="SM00763">
    <property type="entry name" value="AAA_PrkA"/>
    <property type="match status" value="1"/>
</dbReference>
<proteinExistence type="predicted"/>
<dbReference type="SUPFAM" id="SSF52540">
    <property type="entry name" value="P-loop containing nucleoside triphosphate hydrolases"/>
    <property type="match status" value="2"/>
</dbReference>
<dbReference type="PANTHER" id="PTHR30267:SF2">
    <property type="entry name" value="PROTEIN PRKA"/>
    <property type="match status" value="1"/>
</dbReference>
<evidence type="ECO:0000259" key="1">
    <source>
        <dbReference type="SMART" id="SM00763"/>
    </source>
</evidence>
<dbReference type="PANTHER" id="PTHR30267">
    <property type="entry name" value="PROTEIN KINASE PRKA"/>
    <property type="match status" value="1"/>
</dbReference>
<evidence type="ECO:0000313" key="2">
    <source>
        <dbReference type="EMBL" id="QJA93242.1"/>
    </source>
</evidence>
<dbReference type="Gene3D" id="3.40.50.300">
    <property type="entry name" value="P-loop containing nucleotide triphosphate hydrolases"/>
    <property type="match status" value="1"/>
</dbReference>
<dbReference type="InterPro" id="IPR013153">
    <property type="entry name" value="Prk_AAA"/>
</dbReference>
<name>A0A6M3LI20_9ZZZZ</name>
<dbReference type="GO" id="GO:0004672">
    <property type="term" value="F:protein kinase activity"/>
    <property type="evidence" value="ECO:0007669"/>
    <property type="project" value="TreeGrafter"/>
</dbReference>
<protein>
    <recommendedName>
        <fullName evidence="1">PrkA AAA domain-containing protein</fullName>
    </recommendedName>
</protein>
<accession>A0A6M3LI20</accession>
<dbReference type="AlphaFoldDB" id="A0A6M3LI20"/>
<dbReference type="InterPro" id="IPR010650">
    <property type="entry name" value="PrkA_C"/>
</dbReference>
<gene>
    <name evidence="2" type="ORF">MM415B04309_0009</name>
</gene>
<sequence>MTEAFKQLYKDINKYSHRETISIQDYIKKYFSKEPIKYSRSIFHIFHDMVKYYVGEGIDEYPNDPESINFVKYDTDKLFVSGSRNPFFADRLFANRFVRLSKSIMRAQQNRIYIYSGPPGCGKSTFLNNFIRKFEEYVNSEEGRMFEVVWKLEPKLINKDVEAVNGTLELVCPSHDHPILIIPKEYRRSFVYQIIEDESFVDDSDNKWLFENNPCTICTSIYKALLHKNISPTDIFKMVYVRPYEFNRRLSSGVSVYNPGDAIPKFPISNEVLQNRLDEILGPGTVRYIYSRNAMTNNGIYSLMDVKNFNVERLISLHNTISDGVRRVDTIEESVNTIFLGVMNPEDKNNIKDIKSFVDRIEYLNLQYVLDYNTEVSIYKNIFDETIDKKFLPMVLNNFARVVVGTRMKAGYLGIKSWIKNAKKYELYCDSNLFLLKMEVYRGNIPSWLDDEDRKSFNAVMRKKVIAEGDTEGDKGISGRDSIHIFNEFYTSFLKKDKLINMSDLAEYFSDYFKEHTGITVPSDFMESLKKSYDYSVLQQMKESLYFYNEKQISDDIKNYLYALNFDIGSNITCIYTGRKFILTEDFLNIIESRFSEEQITDKKAFRDAIQHEYTTALNRDIMVGGKNLEDTEVYKTLYDRYVYNIKEKVLDPLIKNDNFRAAIKAYGEEEFKTFDKRIRTDVEFLIKNLCEKYGYTKEGAKEVSIYIIDNDVVNKFTGK</sequence>
<organism evidence="2">
    <name type="scientific">viral metagenome</name>
    <dbReference type="NCBI Taxonomy" id="1070528"/>
    <lineage>
        <taxon>unclassified sequences</taxon>
        <taxon>metagenomes</taxon>
        <taxon>organismal metagenomes</taxon>
    </lineage>
</organism>